<protein>
    <submittedName>
        <fullName evidence="1">Uncharacterized protein</fullName>
    </submittedName>
</protein>
<accession>A0AAD1RUN0</accession>
<evidence type="ECO:0000313" key="1">
    <source>
        <dbReference type="EMBL" id="CAH2278118.1"/>
    </source>
</evidence>
<keyword evidence="2" id="KW-1185">Reference proteome</keyword>
<evidence type="ECO:0000313" key="2">
    <source>
        <dbReference type="Proteomes" id="UP001295444"/>
    </source>
</evidence>
<dbReference type="EMBL" id="OW240914">
    <property type="protein sequence ID" value="CAH2278118.1"/>
    <property type="molecule type" value="Genomic_DNA"/>
</dbReference>
<organism evidence="1 2">
    <name type="scientific">Pelobates cultripes</name>
    <name type="common">Western spadefoot toad</name>
    <dbReference type="NCBI Taxonomy" id="61616"/>
    <lineage>
        <taxon>Eukaryota</taxon>
        <taxon>Metazoa</taxon>
        <taxon>Chordata</taxon>
        <taxon>Craniata</taxon>
        <taxon>Vertebrata</taxon>
        <taxon>Euteleostomi</taxon>
        <taxon>Amphibia</taxon>
        <taxon>Batrachia</taxon>
        <taxon>Anura</taxon>
        <taxon>Pelobatoidea</taxon>
        <taxon>Pelobatidae</taxon>
        <taxon>Pelobates</taxon>
    </lineage>
</organism>
<proteinExistence type="predicted"/>
<reference evidence="1" key="1">
    <citation type="submission" date="2022-03" db="EMBL/GenBank/DDBJ databases">
        <authorList>
            <person name="Alioto T."/>
            <person name="Alioto T."/>
            <person name="Gomez Garrido J."/>
        </authorList>
    </citation>
    <scope>NUCLEOTIDE SEQUENCE</scope>
</reference>
<gene>
    <name evidence="1" type="ORF">PECUL_23A044552</name>
</gene>
<dbReference type="Proteomes" id="UP001295444">
    <property type="component" value="Chromosome 03"/>
</dbReference>
<sequence length="122" mass="13646">MISQSSFKPSRTSTFNCRGSSLTWKTARGGIMSDSEASRTVEWLMDRASHLPRSERFTSDTLCNICGNNKNHVVEELEDGQQLLRDWGQLQGTSKSIPPLMGKPFLDHKMYAIQPGLTIDNA</sequence>
<dbReference type="AlphaFoldDB" id="A0AAD1RUN0"/>
<name>A0AAD1RUN0_PELCU</name>